<evidence type="ECO:0000259" key="5">
    <source>
        <dbReference type="PROSITE" id="PS50975"/>
    </source>
</evidence>
<proteinExistence type="predicted"/>
<dbReference type="InterPro" id="IPR052032">
    <property type="entry name" value="ATP-dep_AA_Ligase"/>
</dbReference>
<evidence type="ECO:0000313" key="7">
    <source>
        <dbReference type="Proteomes" id="UP001519064"/>
    </source>
</evidence>
<dbReference type="Gene3D" id="3.40.50.20">
    <property type="match status" value="1"/>
</dbReference>
<comment type="caution">
    <text evidence="6">The sequence shown here is derived from an EMBL/GenBank/DDBJ whole genome shotgun (WGS) entry which is preliminary data.</text>
</comment>
<sequence length="438" mass="46238">MTAPGTGRRRVAVVGGQSHSVMAAPELDLDVVLVHAPGMYEEKLHAYCERIEHADLSDADALFDVLAPLHEERPFARVLTTSEVGAVPTAEVTRRLGLPGNSPEAVATLQDKALTRAALEQAGMPAVRHRVVEGADALAAFQRETGARIVLKPVDGTASADVHFADDEHGARRIWEQYAAEGHARGLAEEFLEGPIISVESFSADGRHLPVALMTSVLDAHLVEMEHTVPGAYGAEWTEQLHEQTVALLTRIGLLEGPTHTEFLLTPDGPRMLESHSRMGGGGAPAVVRRACGLDFSRMFLSVPLGIEPLPEKAPEPTAAATVRFFAPEPGVLTGFDGIEELQAAGVTVLRAPDGVTLPGVPGLTELSGAPTGVMLAMGRGGTVPPIRAGWDRAMGYVIATAPDAAEAGRRCDEVERILRIRTTAAGQPAAGSEAVPK</sequence>
<dbReference type="InterPro" id="IPR013815">
    <property type="entry name" value="ATP_grasp_subdomain_1"/>
</dbReference>
<evidence type="ECO:0000256" key="3">
    <source>
        <dbReference type="ARBA" id="ARBA00022840"/>
    </source>
</evidence>
<accession>A0ABS3XKQ5</accession>
<evidence type="ECO:0000313" key="6">
    <source>
        <dbReference type="EMBL" id="MBO8195990.1"/>
    </source>
</evidence>
<evidence type="ECO:0000256" key="1">
    <source>
        <dbReference type="ARBA" id="ARBA00022598"/>
    </source>
</evidence>
<dbReference type="Pfam" id="PF02655">
    <property type="entry name" value="ATP-grasp_3"/>
    <property type="match status" value="1"/>
</dbReference>
<evidence type="ECO:0000256" key="4">
    <source>
        <dbReference type="PROSITE-ProRule" id="PRU00409"/>
    </source>
</evidence>
<dbReference type="PROSITE" id="PS50975">
    <property type="entry name" value="ATP_GRASP"/>
    <property type="match status" value="1"/>
</dbReference>
<gene>
    <name evidence="6" type="ORF">ITI46_30730</name>
</gene>
<reference evidence="6 7" key="1">
    <citation type="submission" date="2020-11" db="EMBL/GenBank/DDBJ databases">
        <title>Streptomyces spirodelae sp. nov., isolated from duckweed.</title>
        <authorList>
            <person name="Saimee Y."/>
            <person name="Duangmal K."/>
        </authorList>
    </citation>
    <scope>NUCLEOTIDE SEQUENCE [LARGE SCALE GENOMIC DNA]</scope>
    <source>
        <strain evidence="6 7">S16-07</strain>
    </source>
</reference>
<protein>
    <submittedName>
        <fullName evidence="6">ATP-grasp domain-containing protein</fullName>
    </submittedName>
</protein>
<dbReference type="Pfam" id="PF18130">
    <property type="entry name" value="ATPgrasp_N"/>
    <property type="match status" value="1"/>
</dbReference>
<feature type="domain" description="ATP-grasp" evidence="5">
    <location>
        <begin position="116"/>
        <end position="305"/>
    </location>
</feature>
<dbReference type="InterPro" id="IPR011761">
    <property type="entry name" value="ATP-grasp"/>
</dbReference>
<dbReference type="RefSeq" id="WP_209243201.1">
    <property type="nucleotide sequence ID" value="NZ_JADKMA010000238.1"/>
</dbReference>
<dbReference type="Gene3D" id="3.30.470.20">
    <property type="entry name" value="ATP-grasp fold, B domain"/>
    <property type="match status" value="1"/>
</dbReference>
<dbReference type="SUPFAM" id="SSF56059">
    <property type="entry name" value="Glutathione synthetase ATP-binding domain-like"/>
    <property type="match status" value="1"/>
</dbReference>
<organism evidence="6 7">
    <name type="scientific">Streptomyces oryzae</name>
    <dbReference type="NCBI Taxonomy" id="1434886"/>
    <lineage>
        <taxon>Bacteria</taxon>
        <taxon>Bacillati</taxon>
        <taxon>Actinomycetota</taxon>
        <taxon>Actinomycetes</taxon>
        <taxon>Kitasatosporales</taxon>
        <taxon>Streptomycetaceae</taxon>
        <taxon>Streptomyces</taxon>
    </lineage>
</organism>
<evidence type="ECO:0000256" key="2">
    <source>
        <dbReference type="ARBA" id="ARBA00022741"/>
    </source>
</evidence>
<name>A0ABS3XKQ5_9ACTN</name>
<keyword evidence="1" id="KW-0436">Ligase</keyword>
<dbReference type="Gene3D" id="3.30.1490.20">
    <property type="entry name" value="ATP-grasp fold, A domain"/>
    <property type="match status" value="1"/>
</dbReference>
<keyword evidence="3 4" id="KW-0067">ATP-binding</keyword>
<dbReference type="InterPro" id="IPR003806">
    <property type="entry name" value="ATP-grasp_PylC-type"/>
</dbReference>
<keyword evidence="2 4" id="KW-0547">Nucleotide-binding</keyword>
<dbReference type="EMBL" id="JADKMA010000238">
    <property type="protein sequence ID" value="MBO8195990.1"/>
    <property type="molecule type" value="Genomic_DNA"/>
</dbReference>
<dbReference type="PANTHER" id="PTHR43585:SF2">
    <property type="entry name" value="ATP-GRASP ENZYME FSQD"/>
    <property type="match status" value="1"/>
</dbReference>
<dbReference type="InterPro" id="IPR041472">
    <property type="entry name" value="BL00235/CARNS1_N"/>
</dbReference>
<dbReference type="Proteomes" id="UP001519064">
    <property type="component" value="Unassembled WGS sequence"/>
</dbReference>
<keyword evidence="7" id="KW-1185">Reference proteome</keyword>
<dbReference type="PANTHER" id="PTHR43585">
    <property type="entry name" value="FUMIPYRROLE BIOSYNTHESIS PROTEIN C"/>
    <property type="match status" value="1"/>
</dbReference>